<dbReference type="KEGG" id="atq:GH723_06470"/>
<dbReference type="RefSeq" id="WP_153758890.1">
    <property type="nucleotide sequence ID" value="NZ_CP045851.1"/>
</dbReference>
<evidence type="ECO:0000256" key="2">
    <source>
        <dbReference type="ARBA" id="ARBA00023002"/>
    </source>
</evidence>
<dbReference type="PRINTS" id="PR00081">
    <property type="entry name" value="GDHRDH"/>
</dbReference>
<keyword evidence="4" id="KW-1185">Reference proteome</keyword>
<comment type="similarity">
    <text evidence="1">Belongs to the short-chain dehydrogenases/reductases (SDR) family.</text>
</comment>
<evidence type="ECO:0000313" key="3">
    <source>
        <dbReference type="EMBL" id="QGG94782.1"/>
    </source>
</evidence>
<proteinExistence type="inferred from homology"/>
<dbReference type="AlphaFoldDB" id="A0A5Q2RIS5"/>
<gene>
    <name evidence="3" type="ORF">GH723_06470</name>
</gene>
<evidence type="ECO:0000256" key="1">
    <source>
        <dbReference type="ARBA" id="ARBA00006484"/>
    </source>
</evidence>
<dbReference type="SUPFAM" id="SSF51735">
    <property type="entry name" value="NAD(P)-binding Rossmann-fold domains"/>
    <property type="match status" value="1"/>
</dbReference>
<dbReference type="GO" id="GO:0016491">
    <property type="term" value="F:oxidoreductase activity"/>
    <property type="evidence" value="ECO:0007669"/>
    <property type="project" value="UniProtKB-KW"/>
</dbReference>
<protein>
    <submittedName>
        <fullName evidence="3">SDR family NAD(P)-dependent oxidoreductase</fullName>
    </submittedName>
</protein>
<dbReference type="InterPro" id="IPR036291">
    <property type="entry name" value="NAD(P)-bd_dom_sf"/>
</dbReference>
<name>A0A5Q2RIS5_9ACTN</name>
<dbReference type="PROSITE" id="PS00061">
    <property type="entry name" value="ADH_SHORT"/>
    <property type="match status" value="1"/>
</dbReference>
<reference evidence="3 4" key="1">
    <citation type="submission" date="2019-11" db="EMBL/GenBank/DDBJ databases">
        <authorList>
            <person name="He Y."/>
        </authorList>
    </citation>
    <scope>NUCLEOTIDE SEQUENCE [LARGE SCALE GENOMIC DNA]</scope>
    <source>
        <strain evidence="3 4">SCSIO 58843</strain>
    </source>
</reference>
<organism evidence="3 4">
    <name type="scientific">Actinomarinicola tropica</name>
    <dbReference type="NCBI Taxonomy" id="2789776"/>
    <lineage>
        <taxon>Bacteria</taxon>
        <taxon>Bacillati</taxon>
        <taxon>Actinomycetota</taxon>
        <taxon>Acidimicrobiia</taxon>
        <taxon>Acidimicrobiales</taxon>
        <taxon>Iamiaceae</taxon>
        <taxon>Actinomarinicola</taxon>
    </lineage>
</organism>
<dbReference type="Gene3D" id="3.40.50.720">
    <property type="entry name" value="NAD(P)-binding Rossmann-like Domain"/>
    <property type="match status" value="1"/>
</dbReference>
<dbReference type="Pfam" id="PF00106">
    <property type="entry name" value="adh_short"/>
    <property type="match status" value="1"/>
</dbReference>
<dbReference type="PANTHER" id="PTHR43391:SF26">
    <property type="entry name" value="BLL7251 PROTEIN"/>
    <property type="match status" value="1"/>
</dbReference>
<dbReference type="InterPro" id="IPR020904">
    <property type="entry name" value="Sc_DH/Rdtase_CS"/>
</dbReference>
<sequence length="261" mass="27281">MDLRDRIVVITGAAHGIGAALARRFAAEGARALVLGDLDEDALGRVADDLGAGAAEVVTRRCDVAREDDVADLVAAAEAIGPVDLVCSNAGIGIAGGVEVPDDDWRRIIDINVMAHVYAARAALPAMIERGEGYLLNTASAAGLLTQIGSAPYAVTKHAAVALAEWMAVTHGDQGIRVSVLCPQAVRTNMTAGSEGGGVAGVDGMMEPEEVADAVVAGLAEESFLILPHPEVAEYVRRKATDHDRWLAGMRRLQARYTQPL</sequence>
<dbReference type="InterPro" id="IPR002347">
    <property type="entry name" value="SDR_fam"/>
</dbReference>
<dbReference type="CDD" id="cd05233">
    <property type="entry name" value="SDR_c"/>
    <property type="match status" value="1"/>
</dbReference>
<evidence type="ECO:0000313" key="4">
    <source>
        <dbReference type="Proteomes" id="UP000334019"/>
    </source>
</evidence>
<dbReference type="PANTHER" id="PTHR43391">
    <property type="entry name" value="RETINOL DEHYDROGENASE-RELATED"/>
    <property type="match status" value="1"/>
</dbReference>
<keyword evidence="2" id="KW-0560">Oxidoreductase</keyword>
<accession>A0A5Q2RIS5</accession>
<dbReference type="EMBL" id="CP045851">
    <property type="protein sequence ID" value="QGG94782.1"/>
    <property type="molecule type" value="Genomic_DNA"/>
</dbReference>
<dbReference type="Proteomes" id="UP000334019">
    <property type="component" value="Chromosome"/>
</dbReference>